<name>A0A8B8B3N8_CRAVI</name>
<dbReference type="InterPro" id="IPR051941">
    <property type="entry name" value="BG_Antigen-Binding_Lectin"/>
</dbReference>
<dbReference type="GeneID" id="111107024"/>
<dbReference type="PANTHER" id="PTHR45713">
    <property type="entry name" value="FTP DOMAIN-CONTAINING PROTEIN"/>
    <property type="match status" value="1"/>
</dbReference>
<feature type="compositionally biased region" description="Polar residues" evidence="1">
    <location>
        <begin position="219"/>
        <end position="229"/>
    </location>
</feature>
<evidence type="ECO:0000256" key="1">
    <source>
        <dbReference type="SAM" id="MobiDB-lite"/>
    </source>
</evidence>
<evidence type="ECO:0000313" key="2">
    <source>
        <dbReference type="Proteomes" id="UP000694844"/>
    </source>
</evidence>
<gene>
    <name evidence="3 4" type="primary">LOC111107024</name>
</gene>
<reference evidence="3 4" key="1">
    <citation type="submission" date="2025-04" db="UniProtKB">
        <authorList>
            <consortium name="RefSeq"/>
        </authorList>
    </citation>
    <scope>IDENTIFICATION</scope>
    <source>
        <tissue evidence="3 4">Whole sample</tissue>
    </source>
</reference>
<keyword evidence="2" id="KW-1185">Reference proteome</keyword>
<dbReference type="RefSeq" id="XP_022297668.1">
    <property type="nucleotide sequence ID" value="XM_022441960.1"/>
</dbReference>
<dbReference type="AlphaFoldDB" id="A0A8B8B3N8"/>
<dbReference type="PANTHER" id="PTHR45713:SF15">
    <property type="entry name" value="F5_8 TYPE C DOMAIN-CONTAINING PROTEIN"/>
    <property type="match status" value="1"/>
</dbReference>
<accession>A0A8B8B3N8</accession>
<protein>
    <submittedName>
        <fullName evidence="3 4">Uncharacterized protein LOC111107024</fullName>
    </submittedName>
</protein>
<dbReference type="Gene3D" id="2.60.120.260">
    <property type="entry name" value="Galactose-binding domain-like"/>
    <property type="match status" value="1"/>
</dbReference>
<dbReference type="RefSeq" id="XP_022297669.1">
    <property type="nucleotide sequence ID" value="XM_022441961.1"/>
</dbReference>
<dbReference type="OrthoDB" id="547680at2759"/>
<feature type="region of interest" description="Disordered" evidence="1">
    <location>
        <begin position="206"/>
        <end position="229"/>
    </location>
</feature>
<organism evidence="2 3">
    <name type="scientific">Crassostrea virginica</name>
    <name type="common">Eastern oyster</name>
    <dbReference type="NCBI Taxonomy" id="6565"/>
    <lineage>
        <taxon>Eukaryota</taxon>
        <taxon>Metazoa</taxon>
        <taxon>Spiralia</taxon>
        <taxon>Lophotrochozoa</taxon>
        <taxon>Mollusca</taxon>
        <taxon>Bivalvia</taxon>
        <taxon>Autobranchia</taxon>
        <taxon>Pteriomorphia</taxon>
        <taxon>Ostreida</taxon>
        <taxon>Ostreoidea</taxon>
        <taxon>Ostreidae</taxon>
        <taxon>Crassostrea</taxon>
    </lineage>
</organism>
<evidence type="ECO:0000313" key="4">
    <source>
        <dbReference type="RefSeq" id="XP_022297669.1"/>
    </source>
</evidence>
<dbReference type="SUPFAM" id="SSF49785">
    <property type="entry name" value="Galactose-binding domain-like"/>
    <property type="match status" value="1"/>
</dbReference>
<evidence type="ECO:0000313" key="3">
    <source>
        <dbReference type="RefSeq" id="XP_022297668.1"/>
    </source>
</evidence>
<dbReference type="Proteomes" id="UP000694844">
    <property type="component" value="Chromosome 8"/>
</dbReference>
<proteinExistence type="predicted"/>
<sequence>MRGKCLLIFYILVGIYSPFAVWTYENIALNKTAWQQDFRSDFSSARAVDGRKKSLSIYGADCVISQYAYTAEWRVDLEAVVSIHHILIQYATENLPWGESNSHTGRFLGFSVYISNTTNKEDGILCFRDTNYTRSTIPNPINIACPYYGRFVIYYNNRTHLPYPAGYSEDAGNDLCEVEVYGENSKTLMEEKSSTAWINSKNSTTWMKDESSSTDESQHTTWINRRQTI</sequence>
<dbReference type="KEGG" id="cvn:111107024"/>
<dbReference type="InterPro" id="IPR008979">
    <property type="entry name" value="Galactose-bd-like_sf"/>
</dbReference>